<name>A0A520KYP6_9EURY</name>
<feature type="domain" description="AMP-dependent ligase C-terminal" evidence="1">
    <location>
        <begin position="14"/>
        <end position="40"/>
    </location>
</feature>
<dbReference type="InterPro" id="IPR028154">
    <property type="entry name" value="AMP-dep_Lig_C"/>
</dbReference>
<dbReference type="InterPro" id="IPR045851">
    <property type="entry name" value="AMP-bd_C_sf"/>
</dbReference>
<accession>A0A520KYP6</accession>
<dbReference type="EMBL" id="RXIL01000016">
    <property type="protein sequence ID" value="RZN73224.1"/>
    <property type="molecule type" value="Genomic_DNA"/>
</dbReference>
<evidence type="ECO:0000259" key="1">
    <source>
        <dbReference type="Pfam" id="PF14535"/>
    </source>
</evidence>
<sequence length="42" mass="4962">MYNDRIEKLPRKDLRTNVELVEPKTIPISEGKIKRIVDLRSP</sequence>
<dbReference type="Proteomes" id="UP000320766">
    <property type="component" value="Unassembled WGS sequence"/>
</dbReference>
<dbReference type="AlphaFoldDB" id="A0A520KYP6"/>
<organism evidence="2 3">
    <name type="scientific">Candidatus Methanolliviera hydrocarbonicum</name>
    <dbReference type="NCBI Taxonomy" id="2491085"/>
    <lineage>
        <taxon>Archaea</taxon>
        <taxon>Methanobacteriati</taxon>
        <taxon>Methanobacteriota</taxon>
        <taxon>Candidatus Methanoliparia</taxon>
        <taxon>Candidatus Methanoliparales</taxon>
        <taxon>Candidatus Methanollivieraceae</taxon>
        <taxon>Candidatus Methanolliviera</taxon>
    </lineage>
</organism>
<gene>
    <name evidence="2" type="ORF">EF807_00880</name>
</gene>
<proteinExistence type="predicted"/>
<comment type="caution">
    <text evidence="2">The sequence shown here is derived from an EMBL/GenBank/DDBJ whole genome shotgun (WGS) entry which is preliminary data.</text>
</comment>
<protein>
    <recommendedName>
        <fullName evidence="1">AMP-dependent ligase C-terminal domain-containing protein</fullName>
    </recommendedName>
</protein>
<evidence type="ECO:0000313" key="3">
    <source>
        <dbReference type="Proteomes" id="UP000320766"/>
    </source>
</evidence>
<reference evidence="2 3" key="1">
    <citation type="journal article" date="2019" name="Nat. Microbiol.">
        <title>Wide diversity of methane and short-chain alkane metabolisms in uncultured archaea.</title>
        <authorList>
            <person name="Borrel G."/>
            <person name="Adam P.S."/>
            <person name="McKay L.J."/>
            <person name="Chen L.X."/>
            <person name="Sierra-Garcia I.N."/>
            <person name="Sieber C.M."/>
            <person name="Letourneur Q."/>
            <person name="Ghozlane A."/>
            <person name="Andersen G.L."/>
            <person name="Li W.J."/>
            <person name="Hallam S.J."/>
            <person name="Muyzer G."/>
            <person name="de Oliveira V.M."/>
            <person name="Inskeep W.P."/>
            <person name="Banfield J.F."/>
            <person name="Gribaldo S."/>
        </authorList>
    </citation>
    <scope>NUCLEOTIDE SEQUENCE [LARGE SCALE GENOMIC DNA]</scope>
    <source>
        <strain evidence="2">NM1b</strain>
    </source>
</reference>
<evidence type="ECO:0000313" key="2">
    <source>
        <dbReference type="EMBL" id="RZN73224.1"/>
    </source>
</evidence>
<dbReference type="Pfam" id="PF14535">
    <property type="entry name" value="AMP-binding_C_2"/>
    <property type="match status" value="1"/>
</dbReference>
<dbReference type="Gene3D" id="3.30.300.30">
    <property type="match status" value="1"/>
</dbReference>